<reference evidence="1 2" key="1">
    <citation type="submission" date="2018-09" db="EMBL/GenBank/DDBJ databases">
        <authorList>
            <person name="Wang Z."/>
        </authorList>
    </citation>
    <scope>NUCLEOTIDE SEQUENCE [LARGE SCALE GENOMIC DNA]</scope>
    <source>
        <strain evidence="1 2">ALS 81</strain>
    </source>
</reference>
<dbReference type="RefSeq" id="WP_120353716.1">
    <property type="nucleotide sequence ID" value="NZ_RAQO01000004.1"/>
</dbReference>
<gene>
    <name evidence="1" type="ORF">DBZ36_04425</name>
</gene>
<keyword evidence="2" id="KW-1185">Reference proteome</keyword>
<evidence type="ECO:0008006" key="3">
    <source>
        <dbReference type="Google" id="ProtNLM"/>
    </source>
</evidence>
<organism evidence="1 2">
    <name type="scientific">Alginatibacterium sediminis</name>
    <dbReference type="NCBI Taxonomy" id="2164068"/>
    <lineage>
        <taxon>Bacteria</taxon>
        <taxon>Pseudomonadati</taxon>
        <taxon>Pseudomonadota</taxon>
        <taxon>Gammaproteobacteria</taxon>
        <taxon>Alteromonadales</taxon>
        <taxon>Alteromonadaceae</taxon>
        <taxon>Alginatibacterium</taxon>
    </lineage>
</organism>
<sequence>MMSIQIRIISTVLEILIRYQNHLEVQRWLKVERKARIRFTGMSAHIAKDIGLDPESRILAIKASDKAKQGQNYQFWKWHLSKQSLNQQT</sequence>
<proteinExistence type="predicted"/>
<dbReference type="OrthoDB" id="6387365at2"/>
<protein>
    <recommendedName>
        <fullName evidence="3">DUF1127 domain-containing protein</fullName>
    </recommendedName>
</protein>
<evidence type="ECO:0000313" key="1">
    <source>
        <dbReference type="EMBL" id="RKF19711.1"/>
    </source>
</evidence>
<accession>A0A420EG75</accession>
<name>A0A420EG75_9ALTE</name>
<evidence type="ECO:0000313" key="2">
    <source>
        <dbReference type="Proteomes" id="UP000286482"/>
    </source>
</evidence>
<dbReference type="EMBL" id="RAQO01000004">
    <property type="protein sequence ID" value="RKF19711.1"/>
    <property type="molecule type" value="Genomic_DNA"/>
</dbReference>
<comment type="caution">
    <text evidence="1">The sequence shown here is derived from an EMBL/GenBank/DDBJ whole genome shotgun (WGS) entry which is preliminary data.</text>
</comment>
<dbReference type="AlphaFoldDB" id="A0A420EG75"/>
<dbReference type="Proteomes" id="UP000286482">
    <property type="component" value="Unassembled WGS sequence"/>
</dbReference>